<evidence type="ECO:0000313" key="1">
    <source>
        <dbReference type="EMBL" id="PWJ77540.1"/>
    </source>
</evidence>
<gene>
    <name evidence="1" type="ORF">C7383_103386</name>
</gene>
<dbReference type="GO" id="GO:0016791">
    <property type="term" value="F:phosphatase activity"/>
    <property type="evidence" value="ECO:0007669"/>
    <property type="project" value="TreeGrafter"/>
</dbReference>
<dbReference type="PANTHER" id="PTHR10000:SF53">
    <property type="entry name" value="5-AMINO-6-(5-PHOSPHO-D-RIBITYLAMINO)URACIL PHOSPHATASE YBJI-RELATED"/>
    <property type="match status" value="1"/>
</dbReference>
<organism evidence="1 2">
    <name type="scientific">Murimonas intestini</name>
    <dbReference type="NCBI Taxonomy" id="1337051"/>
    <lineage>
        <taxon>Bacteria</taxon>
        <taxon>Bacillati</taxon>
        <taxon>Bacillota</taxon>
        <taxon>Clostridia</taxon>
        <taxon>Lachnospirales</taxon>
        <taxon>Lachnospiraceae</taxon>
        <taxon>Murimonas</taxon>
    </lineage>
</organism>
<dbReference type="SUPFAM" id="SSF56784">
    <property type="entry name" value="HAD-like"/>
    <property type="match status" value="1"/>
</dbReference>
<dbReference type="InterPro" id="IPR006379">
    <property type="entry name" value="HAD-SF_hydro_IIB"/>
</dbReference>
<dbReference type="SFLD" id="SFLDG01140">
    <property type="entry name" value="C2.B:_Phosphomannomutase_and_P"/>
    <property type="match status" value="1"/>
</dbReference>
<sequence length="261" mass="29595">MIKLIASDLDGTLLQNGAQDLNPGTAELIHELTRQGRIFVASSGRQYHNLCRLFEPVKDEIAFICENGALVMYKDEIIAKHVIDRQTGQEILKTVVDRKGSEALLSGVHTCYIQPKDPAYLVHLRDVVKNDVTVVDDILETSEDYLKISVYEKAGINNSEEYWKEKFGDRVTVVTSGMAWLDTVPKGVNKGTAMQDLMEKFNISREEYMAFGDHYNDVEMLEMAGYDFAMENAQEGIREMCHYKTHLVEETLKEVLGGKYD</sequence>
<dbReference type="InterPro" id="IPR023214">
    <property type="entry name" value="HAD_sf"/>
</dbReference>
<dbReference type="InterPro" id="IPR000150">
    <property type="entry name" value="Cof"/>
</dbReference>
<dbReference type="Pfam" id="PF08282">
    <property type="entry name" value="Hydrolase_3"/>
    <property type="match status" value="1"/>
</dbReference>
<comment type="caution">
    <text evidence="1">The sequence shown here is derived from an EMBL/GenBank/DDBJ whole genome shotgun (WGS) entry which is preliminary data.</text>
</comment>
<evidence type="ECO:0008006" key="3">
    <source>
        <dbReference type="Google" id="ProtNLM"/>
    </source>
</evidence>
<dbReference type="NCBIfam" id="TIGR01484">
    <property type="entry name" value="HAD-SF-IIB"/>
    <property type="match status" value="1"/>
</dbReference>
<dbReference type="PANTHER" id="PTHR10000">
    <property type="entry name" value="PHOSPHOSERINE PHOSPHATASE"/>
    <property type="match status" value="1"/>
</dbReference>
<dbReference type="NCBIfam" id="TIGR00099">
    <property type="entry name" value="Cof-subfamily"/>
    <property type="match status" value="1"/>
</dbReference>
<dbReference type="Proteomes" id="UP000245412">
    <property type="component" value="Unassembled WGS sequence"/>
</dbReference>
<dbReference type="GO" id="GO:0005829">
    <property type="term" value="C:cytosol"/>
    <property type="evidence" value="ECO:0007669"/>
    <property type="project" value="TreeGrafter"/>
</dbReference>
<keyword evidence="2" id="KW-1185">Reference proteome</keyword>
<name>A0AB73T7K5_9FIRM</name>
<proteinExistence type="predicted"/>
<dbReference type="Gene3D" id="3.30.1240.10">
    <property type="match status" value="1"/>
</dbReference>
<accession>A0AB73T7K5</accession>
<dbReference type="InterPro" id="IPR036412">
    <property type="entry name" value="HAD-like_sf"/>
</dbReference>
<reference evidence="1 2" key="1">
    <citation type="submission" date="2018-05" db="EMBL/GenBank/DDBJ databases">
        <authorList>
            <person name="Goeker M."/>
            <person name="Huntemann M."/>
            <person name="Clum A."/>
            <person name="Pillay M."/>
            <person name="Palaniappan K."/>
            <person name="Varghese N."/>
            <person name="Mikhailova N."/>
            <person name="Stamatis D."/>
            <person name="Reddy T."/>
            <person name="Daum C."/>
            <person name="Shapiro N."/>
            <person name="Ivanova N."/>
            <person name="Kyrpides N."/>
            <person name="Woyke T."/>
        </authorList>
    </citation>
    <scope>NUCLEOTIDE SEQUENCE [LARGE SCALE GENOMIC DNA]</scope>
    <source>
        <strain evidence="1 2">DSM 26524</strain>
    </source>
</reference>
<protein>
    <recommendedName>
        <fullName evidence="3">Cof-type HAD-IIB family hydrolase</fullName>
    </recommendedName>
</protein>
<dbReference type="SFLD" id="SFLDS00003">
    <property type="entry name" value="Haloacid_Dehalogenase"/>
    <property type="match status" value="1"/>
</dbReference>
<dbReference type="EMBL" id="QGGY01000003">
    <property type="protein sequence ID" value="PWJ77540.1"/>
    <property type="molecule type" value="Genomic_DNA"/>
</dbReference>
<dbReference type="Gene3D" id="3.40.50.1000">
    <property type="entry name" value="HAD superfamily/HAD-like"/>
    <property type="match status" value="1"/>
</dbReference>
<evidence type="ECO:0000313" key="2">
    <source>
        <dbReference type="Proteomes" id="UP000245412"/>
    </source>
</evidence>
<dbReference type="RefSeq" id="WP_109625632.1">
    <property type="nucleotide sequence ID" value="NZ_JANKBI010000002.1"/>
</dbReference>
<dbReference type="AlphaFoldDB" id="A0AB73T7K5"/>
<dbReference type="GO" id="GO:0000287">
    <property type="term" value="F:magnesium ion binding"/>
    <property type="evidence" value="ECO:0007669"/>
    <property type="project" value="TreeGrafter"/>
</dbReference>